<dbReference type="EMBL" id="DXEM01000040">
    <property type="protein sequence ID" value="HIX69098.1"/>
    <property type="molecule type" value="Genomic_DNA"/>
</dbReference>
<reference evidence="3" key="2">
    <citation type="submission" date="2021-04" db="EMBL/GenBank/DDBJ databases">
        <authorList>
            <person name="Gilroy R."/>
        </authorList>
    </citation>
    <scope>NUCLEOTIDE SEQUENCE</scope>
    <source>
        <strain evidence="3">CHK191-13928</strain>
    </source>
</reference>
<keyword evidence="1" id="KW-0812">Transmembrane</keyword>
<feature type="transmembrane region" description="Helical" evidence="1">
    <location>
        <begin position="30"/>
        <end position="51"/>
    </location>
</feature>
<accession>A0A9D1WXJ4</accession>
<name>A0A9D1WXJ4_9FIRM</name>
<feature type="non-terminal residue" evidence="3">
    <location>
        <position position="1"/>
    </location>
</feature>
<comment type="caution">
    <text evidence="3">The sequence shown here is derived from an EMBL/GenBank/DDBJ whole genome shotgun (WGS) entry which is preliminary data.</text>
</comment>
<keyword evidence="1" id="KW-0472">Membrane</keyword>
<reference evidence="3" key="1">
    <citation type="journal article" date="2021" name="PeerJ">
        <title>Extensive microbial diversity within the chicken gut microbiome revealed by metagenomics and culture.</title>
        <authorList>
            <person name="Gilroy R."/>
            <person name="Ravi A."/>
            <person name="Getino M."/>
            <person name="Pursley I."/>
            <person name="Horton D.L."/>
            <person name="Alikhan N.F."/>
            <person name="Baker D."/>
            <person name="Gharbi K."/>
            <person name="Hall N."/>
            <person name="Watson M."/>
            <person name="Adriaenssens E.M."/>
            <person name="Foster-Nyarko E."/>
            <person name="Jarju S."/>
            <person name="Secka A."/>
            <person name="Antonio M."/>
            <person name="Oren A."/>
            <person name="Chaudhuri R.R."/>
            <person name="La Ragione R."/>
            <person name="Hildebrand F."/>
            <person name="Pallen M.J."/>
        </authorList>
    </citation>
    <scope>NUCLEOTIDE SEQUENCE</scope>
    <source>
        <strain evidence="3">CHK191-13928</strain>
    </source>
</reference>
<evidence type="ECO:0000259" key="2">
    <source>
        <dbReference type="Pfam" id="PF18810"/>
    </source>
</evidence>
<evidence type="ECO:0000313" key="4">
    <source>
        <dbReference type="Proteomes" id="UP000886721"/>
    </source>
</evidence>
<evidence type="ECO:0000256" key="1">
    <source>
        <dbReference type="SAM" id="Phobius"/>
    </source>
</evidence>
<dbReference type="AlphaFoldDB" id="A0A9D1WXJ4"/>
<evidence type="ECO:0000313" key="3">
    <source>
        <dbReference type="EMBL" id="HIX69098.1"/>
    </source>
</evidence>
<dbReference type="Proteomes" id="UP000886721">
    <property type="component" value="Unassembled WGS sequence"/>
</dbReference>
<keyword evidence="1" id="KW-1133">Transmembrane helix</keyword>
<organism evidence="3 4">
    <name type="scientific">Candidatus Anaerostipes excrementavium</name>
    <dbReference type="NCBI Taxonomy" id="2838463"/>
    <lineage>
        <taxon>Bacteria</taxon>
        <taxon>Bacillati</taxon>
        <taxon>Bacillota</taxon>
        <taxon>Clostridia</taxon>
        <taxon>Lachnospirales</taxon>
        <taxon>Lachnospiraceae</taxon>
        <taxon>Anaerostipes</taxon>
    </lineage>
</organism>
<sequence>LLIKLSGVRIPARSSETLSSGRYRKQRFSCIYAGFRHLIVLIFFVTNIPFFCSQIVAKDFNFDIINLSDAKEGAELNKIRFLAKIKKEVMIIEKEFGKIQTDEIIVTNEREEHIKVRHPEDYELFIKYGAETVRDPDIIIKDGKNEGTVFMIRKLPNTNLNVVVRVALETDEEGLKNSVMTFYRIRERNLRKMVEKNSGLIGKDSVLYKKG</sequence>
<protein>
    <recommendedName>
        <fullName evidence="2">Phage-Barnase-EndoU-ColicinE5/D-RelE like nuclease 2 domain-containing protein</fullName>
    </recommendedName>
</protein>
<dbReference type="InterPro" id="IPR041110">
    <property type="entry name" value="PBECR2"/>
</dbReference>
<feature type="domain" description="Phage-Barnase-EndoU-ColicinE5/D-RelE like nuclease 2" evidence="2">
    <location>
        <begin position="81"/>
        <end position="194"/>
    </location>
</feature>
<dbReference type="Pfam" id="PF18810">
    <property type="entry name" value="PBECR2"/>
    <property type="match status" value="1"/>
</dbReference>
<gene>
    <name evidence="3" type="ORF">H9735_13395</name>
</gene>
<proteinExistence type="predicted"/>